<feature type="domain" description="HMG box" evidence="7">
    <location>
        <begin position="297"/>
        <end position="366"/>
    </location>
</feature>
<feature type="region of interest" description="Disordered" evidence="6">
    <location>
        <begin position="90"/>
        <end position="156"/>
    </location>
</feature>
<dbReference type="GO" id="GO:0003682">
    <property type="term" value="F:chromatin binding"/>
    <property type="evidence" value="ECO:0007669"/>
    <property type="project" value="UniProtKB-ARBA"/>
</dbReference>
<feature type="region of interest" description="Disordered" evidence="6">
    <location>
        <begin position="372"/>
        <end position="395"/>
    </location>
</feature>
<accession>A0AAV6HIP8</accession>
<evidence type="ECO:0000259" key="7">
    <source>
        <dbReference type="PROSITE" id="PS50118"/>
    </source>
</evidence>
<dbReference type="GO" id="GO:0030527">
    <property type="term" value="F:structural constituent of chromatin"/>
    <property type="evidence" value="ECO:0007669"/>
    <property type="project" value="UniProtKB-ARBA"/>
</dbReference>
<dbReference type="PANTHER" id="PTHR46261">
    <property type="entry name" value="HIGH MOBILITY GROUP B PROTEIN 4-RELATED"/>
    <property type="match status" value="1"/>
</dbReference>
<feature type="compositionally biased region" description="Polar residues" evidence="6">
    <location>
        <begin position="323"/>
        <end position="340"/>
    </location>
</feature>
<keyword evidence="3 5" id="KW-0238">DNA-binding</keyword>
<dbReference type="AlphaFoldDB" id="A0AAV6HIP8"/>
<comment type="similarity">
    <text evidence="2">Belongs to the HMGB family.</text>
</comment>
<feature type="compositionally biased region" description="Basic and acidic residues" evidence="6">
    <location>
        <begin position="372"/>
        <end position="383"/>
    </location>
</feature>
<dbReference type="Gene3D" id="3.10.450.10">
    <property type="match status" value="1"/>
</dbReference>
<dbReference type="GO" id="GO:0005634">
    <property type="term" value="C:nucleus"/>
    <property type="evidence" value="ECO:0007669"/>
    <property type="project" value="UniProtKB-SubCell"/>
</dbReference>
<dbReference type="InterPro" id="IPR036910">
    <property type="entry name" value="HMG_box_dom_sf"/>
</dbReference>
<dbReference type="SMART" id="SM00398">
    <property type="entry name" value="HMG"/>
    <property type="match status" value="1"/>
</dbReference>
<evidence type="ECO:0000256" key="6">
    <source>
        <dbReference type="SAM" id="MobiDB-lite"/>
    </source>
</evidence>
<dbReference type="Gene3D" id="1.10.30.10">
    <property type="entry name" value="High mobility group box domain"/>
    <property type="match status" value="1"/>
</dbReference>
<dbReference type="InterPro" id="IPR009071">
    <property type="entry name" value="HMG_box_dom"/>
</dbReference>
<feature type="compositionally biased region" description="Basic and acidic residues" evidence="6">
    <location>
        <begin position="113"/>
        <end position="132"/>
    </location>
</feature>
<keyword evidence="9" id="KW-1185">Reference proteome</keyword>
<feature type="region of interest" description="Disordered" evidence="6">
    <location>
        <begin position="321"/>
        <end position="342"/>
    </location>
</feature>
<keyword evidence="4 5" id="KW-0539">Nucleus</keyword>
<proteinExistence type="inferred from homology"/>
<evidence type="ECO:0000256" key="2">
    <source>
        <dbReference type="ARBA" id="ARBA00008774"/>
    </source>
</evidence>
<evidence type="ECO:0000256" key="1">
    <source>
        <dbReference type="ARBA" id="ARBA00004123"/>
    </source>
</evidence>
<feature type="compositionally biased region" description="Acidic residues" evidence="6">
    <location>
        <begin position="384"/>
        <end position="395"/>
    </location>
</feature>
<evidence type="ECO:0000313" key="8">
    <source>
        <dbReference type="EMBL" id="KAG5512796.1"/>
    </source>
</evidence>
<dbReference type="GO" id="GO:0006325">
    <property type="term" value="P:chromatin organization"/>
    <property type="evidence" value="ECO:0007669"/>
    <property type="project" value="UniProtKB-ARBA"/>
</dbReference>
<dbReference type="InterPro" id="IPR031061">
    <property type="entry name" value="HMGB_plant"/>
</dbReference>
<organism evidence="8 9">
    <name type="scientific">Rhododendron griersonianum</name>
    <dbReference type="NCBI Taxonomy" id="479676"/>
    <lineage>
        <taxon>Eukaryota</taxon>
        <taxon>Viridiplantae</taxon>
        <taxon>Streptophyta</taxon>
        <taxon>Embryophyta</taxon>
        <taxon>Tracheophyta</taxon>
        <taxon>Spermatophyta</taxon>
        <taxon>Magnoliopsida</taxon>
        <taxon>eudicotyledons</taxon>
        <taxon>Gunneridae</taxon>
        <taxon>Pentapetalae</taxon>
        <taxon>asterids</taxon>
        <taxon>Ericales</taxon>
        <taxon>Ericaceae</taxon>
        <taxon>Ericoideae</taxon>
        <taxon>Rhodoreae</taxon>
        <taxon>Rhododendron</taxon>
    </lineage>
</organism>
<evidence type="ECO:0000256" key="5">
    <source>
        <dbReference type="PROSITE-ProRule" id="PRU00267"/>
    </source>
</evidence>
<feature type="DNA-binding region" description="HMG box" evidence="5">
    <location>
        <begin position="297"/>
        <end position="366"/>
    </location>
</feature>
<evidence type="ECO:0000313" key="9">
    <source>
        <dbReference type="Proteomes" id="UP000823749"/>
    </source>
</evidence>
<dbReference type="SUPFAM" id="SSF47095">
    <property type="entry name" value="HMG-box"/>
    <property type="match status" value="1"/>
</dbReference>
<reference evidence="8" key="1">
    <citation type="submission" date="2020-08" db="EMBL/GenBank/DDBJ databases">
        <title>Plant Genome Project.</title>
        <authorList>
            <person name="Zhang R.-G."/>
        </authorList>
    </citation>
    <scope>NUCLEOTIDE SEQUENCE</scope>
    <source>
        <strain evidence="8">WSP0</strain>
        <tissue evidence="8">Leaf</tissue>
    </source>
</reference>
<name>A0AAV6HIP8_9ERIC</name>
<dbReference type="GO" id="GO:0000785">
    <property type="term" value="C:chromatin"/>
    <property type="evidence" value="ECO:0007669"/>
    <property type="project" value="UniProtKB-ARBA"/>
</dbReference>
<feature type="compositionally biased region" description="Basic and acidic residues" evidence="6">
    <location>
        <begin position="141"/>
        <end position="150"/>
    </location>
</feature>
<protein>
    <recommendedName>
        <fullName evidence="7">HMG box domain-containing protein</fullName>
    </recommendedName>
</protein>
<feature type="compositionally biased region" description="Polar residues" evidence="6">
    <location>
        <begin position="91"/>
        <end position="102"/>
    </location>
</feature>
<comment type="subcellular location">
    <subcellularLocation>
        <location evidence="1">Nucleus</location>
    </subcellularLocation>
</comment>
<dbReference type="PROSITE" id="PS50118">
    <property type="entry name" value="HMG_BOX_2"/>
    <property type="match status" value="1"/>
</dbReference>
<evidence type="ECO:0000256" key="3">
    <source>
        <dbReference type="ARBA" id="ARBA00023125"/>
    </source>
</evidence>
<dbReference type="PANTHER" id="PTHR46261:SF18">
    <property type="entry name" value="DNA-BINDING PROTEIN MNB1B"/>
    <property type="match status" value="1"/>
</dbReference>
<dbReference type="EMBL" id="JACTNZ010000039">
    <property type="protein sequence ID" value="KAG5512796.1"/>
    <property type="molecule type" value="Genomic_DNA"/>
</dbReference>
<evidence type="ECO:0000256" key="4">
    <source>
        <dbReference type="ARBA" id="ARBA00023242"/>
    </source>
</evidence>
<dbReference type="Proteomes" id="UP000823749">
    <property type="component" value="Unassembled WGS sequence"/>
</dbReference>
<comment type="caution">
    <text evidence="8">The sequence shown here is derived from an EMBL/GenBank/DDBJ whole genome shotgun (WGS) entry which is preliminary data.</text>
</comment>
<dbReference type="GO" id="GO:0003677">
    <property type="term" value="F:DNA binding"/>
    <property type="evidence" value="ECO:0007669"/>
    <property type="project" value="UniProtKB-UniRule"/>
</dbReference>
<dbReference type="Pfam" id="PF00505">
    <property type="entry name" value="HMG_box"/>
    <property type="match status" value="1"/>
</dbReference>
<gene>
    <name evidence="8" type="ORF">RHGRI_038818</name>
</gene>
<sequence>MRPLAARKTSRETFCTAPDDEGVELGDLLAELLQRHAVEAVDVAKAAKEVETAFSEFYFEQMGIAQGIDMAPLKLVKDNDDFSNRRMTRSAFKQASGSPENDPQQKKLGFSKQKQEGLSKKPRLSKTDDKQQEQQQQQQQQHRDGKDVKEVRRKTLTGEALRERHKEFESWRLLTPEEAEIYSKKVTESEGFDVVDLPNNIDNYGLIRPVKQSNEEDSILEECAKFVNVIKANYHPASGIYYYITFEAEHEDVGSKNFQAFVRFFMETPTVEFCRIEEPPKEWVNSNFKYAMIAEDPNKPKKPSPASFWEEFRKTYKEKYPNASDSDVGQASARKWTSMSGAKKAPYEKIAEEKMVEYRKNREAYKKGLVEEEESDWLRSKVNDEDEDDERVVGL</sequence>